<keyword evidence="4" id="KW-0418">Kinase</keyword>
<dbReference type="InterPro" id="IPR000719">
    <property type="entry name" value="Prot_kinase_dom"/>
</dbReference>
<feature type="active site" description="Proton acceptor" evidence="6">
    <location>
        <position position="187"/>
    </location>
</feature>
<evidence type="ECO:0000256" key="2">
    <source>
        <dbReference type="ARBA" id="ARBA00022679"/>
    </source>
</evidence>
<evidence type="ECO:0000313" key="14">
    <source>
        <dbReference type="Proteomes" id="UP001165082"/>
    </source>
</evidence>
<dbReference type="FunFam" id="1.10.510.10:FF:000571">
    <property type="entry name" value="Maternal embryonic leucine zipper kinase"/>
    <property type="match status" value="1"/>
</dbReference>
<keyword evidence="5 7" id="KW-0067">ATP-binding</keyword>
<dbReference type="SMART" id="SM00220">
    <property type="entry name" value="S_TKc"/>
    <property type="match status" value="1"/>
</dbReference>
<keyword evidence="14" id="KW-1185">Reference proteome</keyword>
<feature type="cross-link" description="Glycyl lysine isopeptide (Lys-Gly) (interchain with G-Cter in SUMO2)" evidence="8">
    <location>
        <position position="189"/>
    </location>
</feature>
<organism evidence="13 14">
    <name type="scientific">Triparma retinervis</name>
    <dbReference type="NCBI Taxonomy" id="2557542"/>
    <lineage>
        <taxon>Eukaryota</taxon>
        <taxon>Sar</taxon>
        <taxon>Stramenopiles</taxon>
        <taxon>Ochrophyta</taxon>
        <taxon>Bolidophyceae</taxon>
        <taxon>Parmales</taxon>
        <taxon>Triparmaceae</taxon>
        <taxon>Triparma</taxon>
    </lineage>
</organism>
<name>A0A9W7F969_9STRA</name>
<dbReference type="PANTHER" id="PTHR24350">
    <property type="entry name" value="SERINE/THREONINE-PROTEIN KINASE IAL-RELATED"/>
    <property type="match status" value="1"/>
</dbReference>
<dbReference type="InterPro" id="IPR011009">
    <property type="entry name" value="Kinase-like_dom_sf"/>
</dbReference>
<dbReference type="GO" id="GO:0004674">
    <property type="term" value="F:protein serine/threonine kinase activity"/>
    <property type="evidence" value="ECO:0007669"/>
    <property type="project" value="UniProtKB-KW"/>
</dbReference>
<evidence type="ECO:0000256" key="7">
    <source>
        <dbReference type="PIRSR" id="PIRSR630616-2"/>
    </source>
</evidence>
<dbReference type="InterPro" id="IPR017441">
    <property type="entry name" value="Protein_kinase_ATP_BS"/>
</dbReference>
<keyword evidence="1 10" id="KW-0723">Serine/threonine-protein kinase</keyword>
<dbReference type="GO" id="GO:0005524">
    <property type="term" value="F:ATP binding"/>
    <property type="evidence" value="ECO:0007669"/>
    <property type="project" value="UniProtKB-UniRule"/>
</dbReference>
<dbReference type="PROSITE" id="PS00107">
    <property type="entry name" value="PROTEIN_KINASE_ATP"/>
    <property type="match status" value="1"/>
</dbReference>
<dbReference type="SUPFAM" id="SSF56112">
    <property type="entry name" value="Protein kinase-like (PK-like)"/>
    <property type="match status" value="1"/>
</dbReference>
<evidence type="ECO:0000256" key="1">
    <source>
        <dbReference type="ARBA" id="ARBA00022527"/>
    </source>
</evidence>
<feature type="compositionally biased region" description="Basic and acidic residues" evidence="11">
    <location>
        <begin position="341"/>
        <end position="354"/>
    </location>
</feature>
<evidence type="ECO:0000256" key="9">
    <source>
        <dbReference type="PROSITE-ProRule" id="PRU10141"/>
    </source>
</evidence>
<feature type="compositionally biased region" description="Low complexity" evidence="11">
    <location>
        <begin position="20"/>
        <end position="32"/>
    </location>
</feature>
<evidence type="ECO:0000259" key="12">
    <source>
        <dbReference type="PROSITE" id="PS50011"/>
    </source>
</evidence>
<accession>A0A9W7F969</accession>
<dbReference type="OrthoDB" id="193931at2759"/>
<evidence type="ECO:0000256" key="3">
    <source>
        <dbReference type="ARBA" id="ARBA00022741"/>
    </source>
</evidence>
<dbReference type="EMBL" id="BRXZ01000231">
    <property type="protein sequence ID" value="GMI07869.1"/>
    <property type="molecule type" value="Genomic_DNA"/>
</dbReference>
<evidence type="ECO:0000256" key="10">
    <source>
        <dbReference type="RuleBase" id="RU000304"/>
    </source>
</evidence>
<feature type="region of interest" description="Disordered" evidence="11">
    <location>
        <begin position="1"/>
        <end position="32"/>
    </location>
</feature>
<feature type="binding site" evidence="7">
    <location>
        <begin position="191"/>
        <end position="192"/>
    </location>
    <ligand>
        <name>ATP</name>
        <dbReference type="ChEBI" id="CHEBI:30616"/>
    </ligand>
</feature>
<dbReference type="Gene3D" id="1.10.510.10">
    <property type="entry name" value="Transferase(Phosphotransferase) domain 1"/>
    <property type="match status" value="1"/>
</dbReference>
<feature type="non-terminal residue" evidence="13">
    <location>
        <position position="377"/>
    </location>
</feature>
<dbReference type="InterPro" id="IPR030616">
    <property type="entry name" value="Aur-like"/>
</dbReference>
<feature type="domain" description="Protein kinase" evidence="12">
    <location>
        <begin position="55"/>
        <end position="326"/>
    </location>
</feature>
<feature type="binding site" evidence="7">
    <location>
        <position position="205"/>
    </location>
    <ligand>
        <name>ATP</name>
        <dbReference type="ChEBI" id="CHEBI:30616"/>
    </ligand>
</feature>
<evidence type="ECO:0000256" key="5">
    <source>
        <dbReference type="ARBA" id="ARBA00022840"/>
    </source>
</evidence>
<gene>
    <name evidence="13" type="ORF">TrRE_jg5459</name>
</gene>
<proteinExistence type="inferred from homology"/>
<dbReference type="PROSITE" id="PS50011">
    <property type="entry name" value="PROTEIN_KINASE_DOM"/>
    <property type="match status" value="1"/>
</dbReference>
<feature type="region of interest" description="Disordered" evidence="11">
    <location>
        <begin position="330"/>
        <end position="377"/>
    </location>
</feature>
<evidence type="ECO:0000256" key="6">
    <source>
        <dbReference type="PIRSR" id="PIRSR630616-1"/>
    </source>
</evidence>
<feature type="binding site" evidence="7">
    <location>
        <begin position="142"/>
        <end position="144"/>
    </location>
    <ligand>
        <name>ATP</name>
        <dbReference type="ChEBI" id="CHEBI:30616"/>
    </ligand>
</feature>
<evidence type="ECO:0000256" key="8">
    <source>
        <dbReference type="PIRSR" id="PIRSR630616-3"/>
    </source>
</evidence>
<evidence type="ECO:0000256" key="4">
    <source>
        <dbReference type="ARBA" id="ARBA00022777"/>
    </source>
</evidence>
<dbReference type="AlphaFoldDB" id="A0A9W7F969"/>
<feature type="compositionally biased region" description="Polar residues" evidence="11">
    <location>
        <begin position="1"/>
        <end position="10"/>
    </location>
</feature>
<comment type="caution">
    <text evidence="13">The sequence shown here is derived from an EMBL/GenBank/DDBJ whole genome shotgun (WGS) entry which is preliminary data.</text>
</comment>
<dbReference type="Pfam" id="PF00069">
    <property type="entry name" value="Pkinase"/>
    <property type="match status" value="1"/>
</dbReference>
<protein>
    <recommendedName>
        <fullName evidence="12">Protein kinase domain-containing protein</fullName>
    </recommendedName>
</protein>
<sequence>MDTSNASSMISPKRDHTDTSSVVSAVSSTVSSGSVPPLANILSEAGHKTICSGRYVVLETLGSGATGKVKLGIDTVTGEKVALKIMGRRTNSKRQGEQIKREIAAMTTLVHPNVLALKHHVEDLPYPKSDGTFKECILLVIELASGGELFDFMMYTGAFSEPIARAYTSQLLSALVTCHANGIYHRDLKPENLLLDSNFMLKVADFGYSAIQGPKGGMLSTECGTRSYMAPEILSHLPYKGGSADVWSCGVVVFIMLTGNPPFQIAGKGDWWFNAISTGNVDRFWRAHMRSAPKLSDEAMDFIEQMLKPEPEERASLRQLLAHPWIGGGGVMSDEELEEEMGSRKRKVDEEKFRERTKKRMEKAAHGEHDRFKGGRG</sequence>
<keyword evidence="2" id="KW-0808">Transferase</keyword>
<evidence type="ECO:0000256" key="11">
    <source>
        <dbReference type="SAM" id="MobiDB-lite"/>
    </source>
</evidence>
<dbReference type="Proteomes" id="UP001165082">
    <property type="component" value="Unassembled WGS sequence"/>
</dbReference>
<evidence type="ECO:0000313" key="13">
    <source>
        <dbReference type="EMBL" id="GMI07869.1"/>
    </source>
</evidence>
<keyword evidence="3 7" id="KW-0547">Nucleotide-binding</keyword>
<feature type="compositionally biased region" description="Basic and acidic residues" evidence="11">
    <location>
        <begin position="362"/>
        <end position="377"/>
    </location>
</feature>
<dbReference type="PROSITE" id="PS00108">
    <property type="entry name" value="PROTEIN_KINASE_ST"/>
    <property type="match status" value="1"/>
</dbReference>
<dbReference type="InterPro" id="IPR008271">
    <property type="entry name" value="Ser/Thr_kinase_AS"/>
</dbReference>
<comment type="similarity">
    <text evidence="10">Belongs to the protein kinase superfamily.</text>
</comment>
<reference evidence="13" key="1">
    <citation type="submission" date="2022-07" db="EMBL/GenBank/DDBJ databases">
        <title>Genome analysis of Parmales, a sister group of diatoms, reveals the evolutionary specialization of diatoms from phago-mixotrophs to photoautotrophs.</title>
        <authorList>
            <person name="Ban H."/>
            <person name="Sato S."/>
            <person name="Yoshikawa S."/>
            <person name="Kazumasa Y."/>
            <person name="Nakamura Y."/>
            <person name="Ichinomiya M."/>
            <person name="Saitoh K."/>
            <person name="Sato N."/>
            <person name="Blanc-Mathieu R."/>
            <person name="Endo H."/>
            <person name="Kuwata A."/>
            <person name="Ogata H."/>
        </authorList>
    </citation>
    <scope>NUCLEOTIDE SEQUENCE</scope>
</reference>
<feature type="binding site" evidence="7 9">
    <location>
        <position position="84"/>
    </location>
    <ligand>
        <name>ATP</name>
        <dbReference type="ChEBI" id="CHEBI:30616"/>
    </ligand>
</feature>